<name>A0A3E0ESB6_9FLAO</name>
<organism evidence="2 3">
    <name type="scientific">Flavobacterium aquicola</name>
    <dbReference type="NCBI Taxonomy" id="1682742"/>
    <lineage>
        <taxon>Bacteria</taxon>
        <taxon>Pseudomonadati</taxon>
        <taxon>Bacteroidota</taxon>
        <taxon>Flavobacteriia</taxon>
        <taxon>Flavobacteriales</taxon>
        <taxon>Flavobacteriaceae</taxon>
        <taxon>Flavobacterium</taxon>
    </lineage>
</organism>
<keyword evidence="3" id="KW-1185">Reference proteome</keyword>
<dbReference type="RefSeq" id="WP_115811479.1">
    <property type="nucleotide sequence ID" value="NZ_QUNI01000003.1"/>
</dbReference>
<evidence type="ECO:0000313" key="2">
    <source>
        <dbReference type="EMBL" id="REH00280.1"/>
    </source>
</evidence>
<gene>
    <name evidence="2" type="ORF">C8P67_103256</name>
</gene>
<dbReference type="InterPro" id="IPR009279">
    <property type="entry name" value="Portal_Mu"/>
</dbReference>
<protein>
    <submittedName>
        <fullName evidence="2">Uncharacterized protein DUF935</fullName>
    </submittedName>
</protein>
<evidence type="ECO:0000256" key="1">
    <source>
        <dbReference type="SAM" id="MobiDB-lite"/>
    </source>
</evidence>
<dbReference type="AlphaFoldDB" id="A0A3E0ESB6"/>
<dbReference type="EMBL" id="QUNI01000003">
    <property type="protein sequence ID" value="REH00280.1"/>
    <property type="molecule type" value="Genomic_DNA"/>
</dbReference>
<proteinExistence type="predicted"/>
<accession>A0A3E0ESB6</accession>
<reference evidence="2 3" key="1">
    <citation type="submission" date="2018-08" db="EMBL/GenBank/DDBJ databases">
        <title>Genomic Encyclopedia of Archaeal and Bacterial Type Strains, Phase II (KMG-II): from individual species to whole genera.</title>
        <authorList>
            <person name="Goeker M."/>
        </authorList>
    </citation>
    <scope>NUCLEOTIDE SEQUENCE [LARGE SCALE GENOMIC DNA]</scope>
    <source>
        <strain evidence="2 3">DSM 100880</strain>
    </source>
</reference>
<evidence type="ECO:0000313" key="3">
    <source>
        <dbReference type="Proteomes" id="UP000257136"/>
    </source>
</evidence>
<feature type="region of interest" description="Disordered" evidence="1">
    <location>
        <begin position="447"/>
        <end position="467"/>
    </location>
</feature>
<comment type="caution">
    <text evidence="2">The sequence shown here is derived from an EMBL/GenBank/DDBJ whole genome shotgun (WGS) entry which is preliminary data.</text>
</comment>
<dbReference type="Proteomes" id="UP000257136">
    <property type="component" value="Unassembled WGS sequence"/>
</dbReference>
<dbReference type="Pfam" id="PF06074">
    <property type="entry name" value="Portal_Mu"/>
    <property type="match status" value="1"/>
</dbReference>
<dbReference type="OrthoDB" id="9797300at2"/>
<sequence length="467" mass="53867">MKRNALNKIKNNQRLNFAPVAKADTQPLKSGKQNTNGIIMQVAKAYKDRSRKQIQSWRMSLTAIEHIETPRYNRYFDLQDDLVTDGTYKTQVLLRKSATLSINFQIRNRKTGEINELGSELFQQKWFYKYLNTELDSIILGTRIIEFLEFNGHSIKFAVVPPRNTVPSQKRIYPDLGKDKNFIQYDDPIYKPWVIELNPDNHLGLINDIIPNLIWKRNVAQSWAEFCEKFGMPLISATTNNNNSTHIDNVEKQLLALAEASVGVFPEGTTIKFDEANRTDAFNVYSKFIEHNSNEIAGVLVGSNTLGSNESNRSNTEVHERSLDYKISQADRRDITFTVNDELIPLLKLQGYNYLSDDDVFEWIESKEEIDLIQYWTIVQGLMQNYEVEQDWISETFNIPIVGKKQMSEFEGLSQSEIKAKLENGKFMAMLTPILEAVSKLKEHEISDTNKEINNPANKPWKKDYSS</sequence>